<accession>A0A9J5WMI5</accession>
<evidence type="ECO:0000313" key="3">
    <source>
        <dbReference type="Proteomes" id="UP000824120"/>
    </source>
</evidence>
<dbReference type="Proteomes" id="UP000824120">
    <property type="component" value="Chromosome 11"/>
</dbReference>
<proteinExistence type="predicted"/>
<gene>
    <name evidence="2" type="ORF">H5410_056374</name>
</gene>
<feature type="region of interest" description="Disordered" evidence="1">
    <location>
        <begin position="1"/>
        <end position="25"/>
    </location>
</feature>
<name>A0A9J5WMI5_SOLCO</name>
<dbReference type="EMBL" id="JACXVP010000011">
    <property type="protein sequence ID" value="KAG5576240.1"/>
    <property type="molecule type" value="Genomic_DNA"/>
</dbReference>
<comment type="caution">
    <text evidence="2">The sequence shown here is derived from an EMBL/GenBank/DDBJ whole genome shotgun (WGS) entry which is preliminary data.</text>
</comment>
<dbReference type="AlphaFoldDB" id="A0A9J5WMI5"/>
<organism evidence="2 3">
    <name type="scientific">Solanum commersonii</name>
    <name type="common">Commerson's wild potato</name>
    <name type="synonym">Commerson's nightshade</name>
    <dbReference type="NCBI Taxonomy" id="4109"/>
    <lineage>
        <taxon>Eukaryota</taxon>
        <taxon>Viridiplantae</taxon>
        <taxon>Streptophyta</taxon>
        <taxon>Embryophyta</taxon>
        <taxon>Tracheophyta</taxon>
        <taxon>Spermatophyta</taxon>
        <taxon>Magnoliopsida</taxon>
        <taxon>eudicotyledons</taxon>
        <taxon>Gunneridae</taxon>
        <taxon>Pentapetalae</taxon>
        <taxon>asterids</taxon>
        <taxon>lamiids</taxon>
        <taxon>Solanales</taxon>
        <taxon>Solanaceae</taxon>
        <taxon>Solanoideae</taxon>
        <taxon>Solaneae</taxon>
        <taxon>Solanum</taxon>
    </lineage>
</organism>
<reference evidence="2 3" key="1">
    <citation type="submission" date="2020-09" db="EMBL/GenBank/DDBJ databases">
        <title>De no assembly of potato wild relative species, Solanum commersonii.</title>
        <authorList>
            <person name="Cho K."/>
        </authorList>
    </citation>
    <scope>NUCLEOTIDE SEQUENCE [LARGE SCALE GENOMIC DNA]</scope>
    <source>
        <strain evidence="2">LZ3.2</strain>
        <tissue evidence="2">Leaf</tissue>
    </source>
</reference>
<protein>
    <submittedName>
        <fullName evidence="2">Uncharacterized protein</fullName>
    </submittedName>
</protein>
<evidence type="ECO:0000256" key="1">
    <source>
        <dbReference type="SAM" id="MobiDB-lite"/>
    </source>
</evidence>
<feature type="non-terminal residue" evidence="2">
    <location>
        <position position="1"/>
    </location>
</feature>
<keyword evidence="3" id="KW-1185">Reference proteome</keyword>
<sequence length="253" mass="28631">TNSSVNITEVSPLPPQSPIDLNNSTPSYQPGPYITMLSNHLFEGDLPKSKSFESNILAASESMVIESLAQLREGVRNKEGSSFIYDLFGDSEPVFDQTPEGPGTKRNKGDKEVSKYTIVDNLRLQKYLGGRVFDPEIITKPGMDSLVDLVEIQSWNHLFMTKSPILHEEKVCEFYYNVNFVDDGSLNTLMGNKSLHLEIPREGTKFMVGKYCTKKFTKEYSKLPDMHHADIQKKLMKGENQLLFEFVNKVLLP</sequence>
<evidence type="ECO:0000313" key="2">
    <source>
        <dbReference type="EMBL" id="KAG5576240.1"/>
    </source>
</evidence>